<reference evidence="2" key="1">
    <citation type="journal article" date="2019" name="Int. J. Syst. Evol. Microbiol.">
        <title>The Global Catalogue of Microorganisms (GCM) 10K type strain sequencing project: providing services to taxonomists for standard genome sequencing and annotation.</title>
        <authorList>
            <consortium name="The Broad Institute Genomics Platform"/>
            <consortium name="The Broad Institute Genome Sequencing Center for Infectious Disease"/>
            <person name="Wu L."/>
            <person name="Ma J."/>
        </authorList>
    </citation>
    <scope>NUCLEOTIDE SEQUENCE [LARGE SCALE GENOMIC DNA]</scope>
    <source>
        <strain evidence="2">JCM 17069</strain>
    </source>
</reference>
<dbReference type="Gene3D" id="2.60.40.1120">
    <property type="entry name" value="Carboxypeptidase-like, regulatory domain"/>
    <property type="match status" value="1"/>
</dbReference>
<name>A0ABP7VQD7_9FLAO</name>
<dbReference type="EMBL" id="BAABCT010000004">
    <property type="protein sequence ID" value="GAA4072258.1"/>
    <property type="molecule type" value="Genomic_DNA"/>
</dbReference>
<gene>
    <name evidence="1" type="ORF">GCM10022389_16960</name>
</gene>
<keyword evidence="2" id="KW-1185">Reference proteome</keyword>
<evidence type="ECO:0008006" key="3">
    <source>
        <dbReference type="Google" id="ProtNLM"/>
    </source>
</evidence>
<sequence>MKKINIQIDQPCAEDFKTFKKTEEGGFCKSCKKNVVDFTKMNDQEIFNFFSNEKNKTCGIFLESQLKSYSNPSLSSNRTKSTSFASSLFGLSLVSLLSLTNVYSQEKNNTNTIVKEENSATKKDNKSSELNEKFTVSGIVSDGKVPLPGANIYLKNYNISTQTDMDGKFTFPKQLEAGDVLVVSYIGYKAKEIKVTRENQSIKMDYIIKLDNCQIVMLGEVATNKVYQSKRTLFQKIKSLFTNE</sequence>
<dbReference type="Proteomes" id="UP001500367">
    <property type="component" value="Unassembled WGS sequence"/>
</dbReference>
<proteinExistence type="predicted"/>
<comment type="caution">
    <text evidence="1">The sequence shown here is derived from an EMBL/GenBank/DDBJ whole genome shotgun (WGS) entry which is preliminary data.</text>
</comment>
<dbReference type="RefSeq" id="WP_344816290.1">
    <property type="nucleotide sequence ID" value="NZ_BAABCT010000004.1"/>
</dbReference>
<organism evidence="1 2">
    <name type="scientific">Flavobacterium cheonanense</name>
    <dbReference type="NCBI Taxonomy" id="706183"/>
    <lineage>
        <taxon>Bacteria</taxon>
        <taxon>Pseudomonadati</taxon>
        <taxon>Bacteroidota</taxon>
        <taxon>Flavobacteriia</taxon>
        <taxon>Flavobacteriales</taxon>
        <taxon>Flavobacteriaceae</taxon>
        <taxon>Flavobacterium</taxon>
    </lineage>
</organism>
<dbReference type="InterPro" id="IPR008969">
    <property type="entry name" value="CarboxyPept-like_regulatory"/>
</dbReference>
<protein>
    <recommendedName>
        <fullName evidence="3">CarboxypepD_reg-like domain-containing protein</fullName>
    </recommendedName>
</protein>
<dbReference type="Pfam" id="PF13715">
    <property type="entry name" value="CarbopepD_reg_2"/>
    <property type="match status" value="1"/>
</dbReference>
<accession>A0ABP7VQD7</accession>
<dbReference type="SUPFAM" id="SSF49464">
    <property type="entry name" value="Carboxypeptidase regulatory domain-like"/>
    <property type="match status" value="1"/>
</dbReference>
<evidence type="ECO:0000313" key="1">
    <source>
        <dbReference type="EMBL" id="GAA4072258.1"/>
    </source>
</evidence>
<evidence type="ECO:0000313" key="2">
    <source>
        <dbReference type="Proteomes" id="UP001500367"/>
    </source>
</evidence>